<dbReference type="OrthoDB" id="9810270at2"/>
<organism evidence="4 5">
    <name type="scientific">Metabacillus lacus</name>
    <dbReference type="NCBI Taxonomy" id="1983721"/>
    <lineage>
        <taxon>Bacteria</taxon>
        <taxon>Bacillati</taxon>
        <taxon>Bacillota</taxon>
        <taxon>Bacilli</taxon>
        <taxon>Bacillales</taxon>
        <taxon>Bacillaceae</taxon>
        <taxon>Metabacillus</taxon>
    </lineage>
</organism>
<comment type="similarity">
    <text evidence="1">Belongs to the DedA family.</text>
</comment>
<keyword evidence="2" id="KW-0472">Membrane</keyword>
<dbReference type="InterPro" id="IPR032816">
    <property type="entry name" value="VTT_dom"/>
</dbReference>
<proteinExistence type="inferred from homology"/>
<evidence type="ECO:0000313" key="5">
    <source>
        <dbReference type="Proteomes" id="UP000448867"/>
    </source>
</evidence>
<evidence type="ECO:0000256" key="2">
    <source>
        <dbReference type="SAM" id="Phobius"/>
    </source>
</evidence>
<evidence type="ECO:0000313" key="4">
    <source>
        <dbReference type="EMBL" id="MRX72266.1"/>
    </source>
</evidence>
<feature type="transmembrane region" description="Helical" evidence="2">
    <location>
        <begin position="44"/>
        <end position="64"/>
    </location>
</feature>
<comment type="caution">
    <text evidence="4">The sequence shown here is derived from an EMBL/GenBank/DDBJ whole genome shotgun (WGS) entry which is preliminary data.</text>
</comment>
<name>A0A7X2IZ03_9BACI</name>
<keyword evidence="5" id="KW-1185">Reference proteome</keyword>
<reference evidence="4 5" key="1">
    <citation type="submission" date="2019-11" db="EMBL/GenBank/DDBJ databases">
        <title>Bacillus lacus genome.</title>
        <authorList>
            <person name="Allen C.J."/>
            <person name="Newman J.D."/>
        </authorList>
    </citation>
    <scope>NUCLEOTIDE SEQUENCE [LARGE SCALE GENOMIC DNA]</scope>
    <source>
        <strain evidence="4 5">KCTC 33946</strain>
    </source>
</reference>
<keyword evidence="2" id="KW-0812">Transmembrane</keyword>
<feature type="domain" description="VTT" evidence="3">
    <location>
        <begin position="29"/>
        <end position="142"/>
    </location>
</feature>
<dbReference type="PANTHER" id="PTHR42709">
    <property type="entry name" value="ALKALINE PHOSPHATASE LIKE PROTEIN"/>
    <property type="match status" value="1"/>
</dbReference>
<gene>
    <name evidence="4" type="ORF">GJU40_08890</name>
</gene>
<sequence>MIEFFQEWGVWGLIVVAFTESSFFVIPPDALLIPMSLLQPQSALLFAGYATLFSVLGGIFGYYLGKGIGRPLLNKFASEKLILRAEQLYEKYGIGAIIIAGFTPIPYKVFTVLSGAVSMNLALFVVGSFIGRGLRFFTVALLIMLLGENATTLISEYGTIATLLAGLIFIIIFILLRKRKAGKRI</sequence>
<accession>A0A7X2IZ03</accession>
<dbReference type="GO" id="GO:0005886">
    <property type="term" value="C:plasma membrane"/>
    <property type="evidence" value="ECO:0007669"/>
    <property type="project" value="TreeGrafter"/>
</dbReference>
<protein>
    <submittedName>
        <fullName evidence="4">DedA family protein</fullName>
    </submittedName>
</protein>
<dbReference type="Proteomes" id="UP000448867">
    <property type="component" value="Unassembled WGS sequence"/>
</dbReference>
<dbReference type="Pfam" id="PF09335">
    <property type="entry name" value="VTT_dom"/>
    <property type="match status" value="1"/>
</dbReference>
<dbReference type="InterPro" id="IPR051311">
    <property type="entry name" value="DedA_domain"/>
</dbReference>
<dbReference type="EMBL" id="WKKI01000013">
    <property type="protein sequence ID" value="MRX72266.1"/>
    <property type="molecule type" value="Genomic_DNA"/>
</dbReference>
<dbReference type="PANTHER" id="PTHR42709:SF11">
    <property type="entry name" value="DEDA FAMILY PROTEIN"/>
    <property type="match status" value="1"/>
</dbReference>
<dbReference type="AlphaFoldDB" id="A0A7X2IZ03"/>
<feature type="transmembrane region" description="Helical" evidence="2">
    <location>
        <begin position="12"/>
        <end position="32"/>
    </location>
</feature>
<evidence type="ECO:0000256" key="1">
    <source>
        <dbReference type="ARBA" id="ARBA00010792"/>
    </source>
</evidence>
<keyword evidence="2" id="KW-1133">Transmembrane helix</keyword>
<evidence type="ECO:0000259" key="3">
    <source>
        <dbReference type="Pfam" id="PF09335"/>
    </source>
</evidence>
<feature type="transmembrane region" description="Helical" evidence="2">
    <location>
        <begin position="157"/>
        <end position="176"/>
    </location>
</feature>